<evidence type="ECO:0000313" key="1">
    <source>
        <dbReference type="EMBL" id="OQR71575.1"/>
    </source>
</evidence>
<keyword evidence="2" id="KW-1185">Reference proteome</keyword>
<sequence>MVRDKDGLVAGINETSGDYKRSLITILTGQPNMYYS</sequence>
<protein>
    <submittedName>
        <fullName evidence="1">Uncharacterized protein</fullName>
    </submittedName>
</protein>
<proteinExistence type="predicted"/>
<dbReference type="InParanoid" id="A0A1V9XDD9"/>
<gene>
    <name evidence="1" type="ORF">BIW11_03949</name>
</gene>
<dbReference type="AlphaFoldDB" id="A0A1V9XDD9"/>
<accession>A0A1V9XDD9</accession>
<dbReference type="EMBL" id="MNPL01014179">
    <property type="protein sequence ID" value="OQR71575.1"/>
    <property type="molecule type" value="Genomic_DNA"/>
</dbReference>
<reference evidence="1 2" key="1">
    <citation type="journal article" date="2017" name="Gigascience">
        <title>Draft genome of the honey bee ectoparasitic mite, Tropilaelaps mercedesae, is shaped by the parasitic life history.</title>
        <authorList>
            <person name="Dong X."/>
            <person name="Armstrong S.D."/>
            <person name="Xia D."/>
            <person name="Makepeace B.L."/>
            <person name="Darby A.C."/>
            <person name="Kadowaki T."/>
        </authorList>
    </citation>
    <scope>NUCLEOTIDE SEQUENCE [LARGE SCALE GENOMIC DNA]</scope>
    <source>
        <strain evidence="1">Wuxi-XJTLU</strain>
    </source>
</reference>
<evidence type="ECO:0000313" key="2">
    <source>
        <dbReference type="Proteomes" id="UP000192247"/>
    </source>
</evidence>
<organism evidence="1 2">
    <name type="scientific">Tropilaelaps mercedesae</name>
    <dbReference type="NCBI Taxonomy" id="418985"/>
    <lineage>
        <taxon>Eukaryota</taxon>
        <taxon>Metazoa</taxon>
        <taxon>Ecdysozoa</taxon>
        <taxon>Arthropoda</taxon>
        <taxon>Chelicerata</taxon>
        <taxon>Arachnida</taxon>
        <taxon>Acari</taxon>
        <taxon>Parasitiformes</taxon>
        <taxon>Mesostigmata</taxon>
        <taxon>Gamasina</taxon>
        <taxon>Dermanyssoidea</taxon>
        <taxon>Laelapidae</taxon>
        <taxon>Tropilaelaps</taxon>
    </lineage>
</organism>
<dbReference type="Proteomes" id="UP000192247">
    <property type="component" value="Unassembled WGS sequence"/>
</dbReference>
<name>A0A1V9XDD9_9ACAR</name>
<comment type="caution">
    <text evidence="1">The sequence shown here is derived from an EMBL/GenBank/DDBJ whole genome shotgun (WGS) entry which is preliminary data.</text>
</comment>